<evidence type="ECO:0000256" key="1">
    <source>
        <dbReference type="SAM" id="MobiDB-lite"/>
    </source>
</evidence>
<evidence type="ECO:0000259" key="2">
    <source>
        <dbReference type="PROSITE" id="PS50908"/>
    </source>
</evidence>
<dbReference type="CDD" id="cd23817">
    <property type="entry name" value="RWD-RWDD4"/>
    <property type="match status" value="1"/>
</dbReference>
<dbReference type="AlphaFoldDB" id="A0AAN9XZU5"/>
<dbReference type="PANTHER" id="PTHR21275:SF1">
    <property type="entry name" value="RWD DOMAIN-CONTAINING PROTEIN 4"/>
    <property type="match status" value="1"/>
</dbReference>
<dbReference type="InterPro" id="IPR016135">
    <property type="entry name" value="UBQ-conjugating_enzyme/RWD"/>
</dbReference>
<dbReference type="Pfam" id="PF05773">
    <property type="entry name" value="RWD"/>
    <property type="match status" value="1"/>
</dbReference>
<dbReference type="Proteomes" id="UP001367676">
    <property type="component" value="Unassembled WGS sequence"/>
</dbReference>
<dbReference type="SMART" id="SM00591">
    <property type="entry name" value="RWD"/>
    <property type="match status" value="1"/>
</dbReference>
<organism evidence="3 4">
    <name type="scientific">Parthenolecanium corni</name>
    <dbReference type="NCBI Taxonomy" id="536013"/>
    <lineage>
        <taxon>Eukaryota</taxon>
        <taxon>Metazoa</taxon>
        <taxon>Ecdysozoa</taxon>
        <taxon>Arthropoda</taxon>
        <taxon>Hexapoda</taxon>
        <taxon>Insecta</taxon>
        <taxon>Pterygota</taxon>
        <taxon>Neoptera</taxon>
        <taxon>Paraneoptera</taxon>
        <taxon>Hemiptera</taxon>
        <taxon>Sternorrhyncha</taxon>
        <taxon>Coccoidea</taxon>
        <taxon>Coccidae</taxon>
        <taxon>Parthenolecanium</taxon>
    </lineage>
</organism>
<keyword evidence="4" id="KW-1185">Reference proteome</keyword>
<dbReference type="InterPro" id="IPR042770">
    <property type="entry name" value="RWDD4"/>
</dbReference>
<feature type="domain" description="RWD" evidence="2">
    <location>
        <begin position="10"/>
        <end position="112"/>
    </location>
</feature>
<name>A0AAN9XZU5_9HEMI</name>
<accession>A0AAN9XZU5</accession>
<dbReference type="EMBL" id="JBBCAQ010000036">
    <property type="protein sequence ID" value="KAK7576677.1"/>
    <property type="molecule type" value="Genomic_DNA"/>
</dbReference>
<dbReference type="PANTHER" id="PTHR21275">
    <property type="entry name" value="RWD DOMAIN-CONTAINING PROTEIN 4"/>
    <property type="match status" value="1"/>
</dbReference>
<dbReference type="SUPFAM" id="SSF54495">
    <property type="entry name" value="UBC-like"/>
    <property type="match status" value="1"/>
</dbReference>
<dbReference type="PROSITE" id="PS50908">
    <property type="entry name" value="RWD"/>
    <property type="match status" value="1"/>
</dbReference>
<proteinExistence type="predicted"/>
<reference evidence="3 4" key="1">
    <citation type="submission" date="2024-03" db="EMBL/GenBank/DDBJ databases">
        <title>Adaptation during the transition from Ophiocordyceps entomopathogen to insect associate is accompanied by gene loss and intensified selection.</title>
        <authorList>
            <person name="Ward C.M."/>
            <person name="Onetto C.A."/>
            <person name="Borneman A.R."/>
        </authorList>
    </citation>
    <scope>NUCLEOTIDE SEQUENCE [LARGE SCALE GENOMIC DNA]</scope>
    <source>
        <strain evidence="3">AWRI1</strain>
        <tissue evidence="3">Single Adult Female</tissue>
    </source>
</reference>
<protein>
    <recommendedName>
        <fullName evidence="2">RWD domain-containing protein</fullName>
    </recommendedName>
</protein>
<dbReference type="InterPro" id="IPR006575">
    <property type="entry name" value="RWD_dom"/>
</dbReference>
<sequence>MGDELESQVEEDEVLLAIYDGDPAFKRISSTVFQYRCGDDGSPKSILLEISWPPTYPTEKPNINLDTFYNQHLDQNVKNFFKEKVDEKAEQYLGVAMTYTLIELVKDNLESWFIEVSKHQPSKPVPQVEEQLSEEIAAVNVSEPSSKKEPKKEQLSKAQKRRQWDRCDARRERPRGWNWVDIVKHLSQSGSQAEITFSTNS</sequence>
<dbReference type="Gene3D" id="3.10.110.10">
    <property type="entry name" value="Ubiquitin Conjugating Enzyme"/>
    <property type="match status" value="1"/>
</dbReference>
<feature type="compositionally biased region" description="Basic and acidic residues" evidence="1">
    <location>
        <begin position="145"/>
        <end position="155"/>
    </location>
</feature>
<evidence type="ECO:0000313" key="4">
    <source>
        <dbReference type="Proteomes" id="UP001367676"/>
    </source>
</evidence>
<evidence type="ECO:0000313" key="3">
    <source>
        <dbReference type="EMBL" id="KAK7576677.1"/>
    </source>
</evidence>
<comment type="caution">
    <text evidence="3">The sequence shown here is derived from an EMBL/GenBank/DDBJ whole genome shotgun (WGS) entry which is preliminary data.</text>
</comment>
<gene>
    <name evidence="3" type="ORF">V9T40_012963</name>
</gene>
<feature type="region of interest" description="Disordered" evidence="1">
    <location>
        <begin position="140"/>
        <end position="169"/>
    </location>
</feature>